<keyword evidence="2" id="KW-0677">Repeat</keyword>
<dbReference type="SUPFAM" id="SSF52058">
    <property type="entry name" value="L domain-like"/>
    <property type="match status" value="1"/>
</dbReference>
<dbReference type="CTD" id="126364"/>
<dbReference type="Ensembl" id="ENSMMMT00000001717.1">
    <property type="protein sequence ID" value="ENSMMMP00000001533.1"/>
    <property type="gene ID" value="ENSMMMG00000001420.1"/>
</dbReference>
<keyword evidence="4" id="KW-0812">Transmembrane</keyword>
<dbReference type="GeneID" id="107145352"/>
<feature type="region of interest" description="Disordered" evidence="3">
    <location>
        <begin position="215"/>
        <end position="254"/>
    </location>
</feature>
<evidence type="ECO:0000256" key="2">
    <source>
        <dbReference type="ARBA" id="ARBA00022737"/>
    </source>
</evidence>
<sequence length="326" mass="34951">MGGALAWVLPVRSLLLLLLLLLLQNPGNQGWSCSLFSGPMPVDWTREFEGTCLNFSGLLRSGSSNQSLPSLPSNQSLRASSLQILDLSANDLRELPPLFFAHLDKLQLLDVTGNQLSRVDGVLALRCGLELRADCSCAMLPWHQVWQSNCSGQQAPQCLLRATGAWQNLSAFLEPNCAPGLSPVTIGAIAAGGVLFLGLAVAGPLLVWRLRGSRGAKSLGPGKAWGAQDGSRPSSGSQPRYSSRSLGTKPPGATLHRISVPDYENIFLDQQGDKHQWAGHGAQAAEEGDFYVNFEGGHGDSHPVYCNLLSLRHATQAGEERATPRR</sequence>
<dbReference type="PANTHER" id="PTHR20878">
    <property type="entry name" value="LEUCINE-RICH REPEAT CONTAINING PROTEIN 25"/>
    <property type="match status" value="1"/>
</dbReference>
<dbReference type="PROSITE" id="PS51450">
    <property type="entry name" value="LRR"/>
    <property type="match status" value="1"/>
</dbReference>
<reference evidence="6" key="1">
    <citation type="submission" date="2025-08" db="UniProtKB">
        <authorList>
            <consortium name="Ensembl"/>
        </authorList>
    </citation>
    <scope>IDENTIFICATION</scope>
</reference>
<keyword evidence="4" id="KW-1133">Transmembrane helix</keyword>
<reference evidence="6" key="2">
    <citation type="submission" date="2025-09" db="UniProtKB">
        <authorList>
            <consortium name="Ensembl"/>
        </authorList>
    </citation>
    <scope>IDENTIFICATION</scope>
</reference>
<evidence type="ECO:0000313" key="7">
    <source>
        <dbReference type="Proteomes" id="UP000694407"/>
    </source>
</evidence>
<dbReference type="RefSeq" id="XP_015344752.1">
    <property type="nucleotide sequence ID" value="XM_015489266.2"/>
</dbReference>
<keyword evidence="4" id="KW-0472">Membrane</keyword>
<protein>
    <submittedName>
        <fullName evidence="6">Leucine rich repeat containing 25</fullName>
    </submittedName>
</protein>
<gene>
    <name evidence="6" type="primary">LRRC25</name>
</gene>
<keyword evidence="7" id="KW-1185">Reference proteome</keyword>
<keyword evidence="5" id="KW-0732">Signal</keyword>
<dbReference type="GO" id="GO:0005783">
    <property type="term" value="C:endoplasmic reticulum"/>
    <property type="evidence" value="ECO:0007669"/>
    <property type="project" value="Ensembl"/>
</dbReference>
<dbReference type="KEGG" id="mmma:107145352"/>
<dbReference type="InterPro" id="IPR003591">
    <property type="entry name" value="Leu-rich_rpt_typical-subtyp"/>
</dbReference>
<evidence type="ECO:0000313" key="6">
    <source>
        <dbReference type="Ensembl" id="ENSMMMP00000001533.1"/>
    </source>
</evidence>
<feature type="chain" id="PRO_5044150657" evidence="5">
    <location>
        <begin position="31"/>
        <end position="326"/>
    </location>
</feature>
<dbReference type="OrthoDB" id="9835318at2759"/>
<feature type="compositionally biased region" description="Low complexity" evidence="3">
    <location>
        <begin position="230"/>
        <end position="245"/>
    </location>
</feature>
<dbReference type="GO" id="GO:0015630">
    <property type="term" value="C:microtubule cytoskeleton"/>
    <property type="evidence" value="ECO:0007669"/>
    <property type="project" value="Ensembl"/>
</dbReference>
<dbReference type="SMART" id="SM00369">
    <property type="entry name" value="LRR_TYP"/>
    <property type="match status" value="2"/>
</dbReference>
<dbReference type="InterPro" id="IPR032675">
    <property type="entry name" value="LRR_dom_sf"/>
</dbReference>
<name>A0A8C5YNI7_MARMA</name>
<feature type="transmembrane region" description="Helical" evidence="4">
    <location>
        <begin position="186"/>
        <end position="208"/>
    </location>
</feature>
<dbReference type="PANTHER" id="PTHR20878:SF0">
    <property type="entry name" value="LEUCINE-RICH REPEAT-CONTAINING PROTEIN 25"/>
    <property type="match status" value="1"/>
</dbReference>
<dbReference type="GO" id="GO:0005829">
    <property type="term" value="C:cytosol"/>
    <property type="evidence" value="ECO:0007669"/>
    <property type="project" value="Ensembl"/>
</dbReference>
<accession>A0A8C5YNI7</accession>
<evidence type="ECO:0000256" key="3">
    <source>
        <dbReference type="SAM" id="MobiDB-lite"/>
    </source>
</evidence>
<dbReference type="Gene3D" id="3.80.10.10">
    <property type="entry name" value="Ribonuclease Inhibitor"/>
    <property type="match status" value="1"/>
</dbReference>
<dbReference type="AlphaFoldDB" id="A0A8C5YNI7"/>
<evidence type="ECO:0000256" key="4">
    <source>
        <dbReference type="SAM" id="Phobius"/>
    </source>
</evidence>
<dbReference type="GeneTree" id="ENSGT00390000004001"/>
<dbReference type="Pfam" id="PF13855">
    <property type="entry name" value="LRR_8"/>
    <property type="match status" value="1"/>
</dbReference>
<organism evidence="6 7">
    <name type="scientific">Marmota marmota marmota</name>
    <name type="common">Alpine marmot</name>
    <dbReference type="NCBI Taxonomy" id="9994"/>
    <lineage>
        <taxon>Eukaryota</taxon>
        <taxon>Metazoa</taxon>
        <taxon>Chordata</taxon>
        <taxon>Craniata</taxon>
        <taxon>Vertebrata</taxon>
        <taxon>Euteleostomi</taxon>
        <taxon>Mammalia</taxon>
        <taxon>Eutheria</taxon>
        <taxon>Euarchontoglires</taxon>
        <taxon>Glires</taxon>
        <taxon>Rodentia</taxon>
        <taxon>Sciuromorpha</taxon>
        <taxon>Sciuridae</taxon>
        <taxon>Xerinae</taxon>
        <taxon>Marmotini</taxon>
        <taxon>Marmota</taxon>
    </lineage>
</organism>
<evidence type="ECO:0000256" key="1">
    <source>
        <dbReference type="ARBA" id="ARBA00022614"/>
    </source>
</evidence>
<dbReference type="Proteomes" id="UP000694407">
    <property type="component" value="Unplaced"/>
</dbReference>
<keyword evidence="1" id="KW-0433">Leucine-rich repeat</keyword>
<dbReference type="InterPro" id="IPR001611">
    <property type="entry name" value="Leu-rich_rpt"/>
</dbReference>
<evidence type="ECO:0000256" key="5">
    <source>
        <dbReference type="SAM" id="SignalP"/>
    </source>
</evidence>
<dbReference type="InterPro" id="IPR039243">
    <property type="entry name" value="LRRC25"/>
</dbReference>
<proteinExistence type="predicted"/>
<feature type="signal peptide" evidence="5">
    <location>
        <begin position="1"/>
        <end position="30"/>
    </location>
</feature>